<accession>A0A9P3C527</accession>
<dbReference type="InterPro" id="IPR021842">
    <property type="entry name" value="DUF3435"/>
</dbReference>
<dbReference type="Proteomes" id="UP000825890">
    <property type="component" value="Unassembled WGS sequence"/>
</dbReference>
<keyword evidence="1" id="KW-0233">DNA recombination</keyword>
<dbReference type="Pfam" id="PF11917">
    <property type="entry name" value="DUF3435"/>
    <property type="match status" value="1"/>
</dbReference>
<sequence length="290" mass="32259">MIFMGVRPGEVVESSIYKGTNEGILYKDLTVVIGFDDDGSRVYGCLVRIRNRKWARGVEKQAYTMVLRNDELEPSLCPMRQLLALAIADGALQDVDCVEDLFKKYRPPPGQPFSQIPIRPEMHEVPLLRRLAEGMVHDKQIWTYSDLQYMLRGLGTRAGYEYRLTPYAFRRGFGSVLDRFASAVQRRKHMGHKSDDTFLSYLSDISGLNMQDLVNGRDPDHQLMESLQSMASTYRNTECLISDGGDAGGGAAASTSRTDDSLLYVIILASTNPVASLSAVGEDLMSLGTV</sequence>
<evidence type="ECO:0000313" key="3">
    <source>
        <dbReference type="Proteomes" id="UP000825890"/>
    </source>
</evidence>
<keyword evidence="3" id="KW-1185">Reference proteome</keyword>
<protein>
    <submittedName>
        <fullName evidence="2">Uncharacterized protein</fullName>
    </submittedName>
</protein>
<reference evidence="2 3" key="1">
    <citation type="submission" date="2021-01" db="EMBL/GenBank/DDBJ databases">
        <title>Cercospora kikuchii MAFF 305040 whole genome shotgun sequence.</title>
        <authorList>
            <person name="Kashiwa T."/>
            <person name="Suzuki T."/>
        </authorList>
    </citation>
    <scope>NUCLEOTIDE SEQUENCE [LARGE SCALE GENOMIC DNA]</scope>
    <source>
        <strain evidence="2 3">MAFF 305040</strain>
    </source>
</reference>
<dbReference type="AlphaFoldDB" id="A0A9P3C527"/>
<evidence type="ECO:0000313" key="2">
    <source>
        <dbReference type="EMBL" id="GIZ36574.1"/>
    </source>
</evidence>
<dbReference type="SUPFAM" id="SSF56349">
    <property type="entry name" value="DNA breaking-rejoining enzymes"/>
    <property type="match status" value="1"/>
</dbReference>
<gene>
    <name evidence="2" type="ORF">CKM354_000004400</name>
</gene>
<dbReference type="GO" id="GO:0006310">
    <property type="term" value="P:DNA recombination"/>
    <property type="evidence" value="ECO:0007669"/>
    <property type="project" value="UniProtKB-KW"/>
</dbReference>
<name>A0A9P3C527_9PEZI</name>
<dbReference type="OrthoDB" id="3943630at2759"/>
<dbReference type="GeneID" id="68285619"/>
<dbReference type="EMBL" id="BOLY01000001">
    <property type="protein sequence ID" value="GIZ36574.1"/>
    <property type="molecule type" value="Genomic_DNA"/>
</dbReference>
<dbReference type="GO" id="GO:0015074">
    <property type="term" value="P:DNA integration"/>
    <property type="evidence" value="ECO:0007669"/>
    <property type="project" value="InterPro"/>
</dbReference>
<dbReference type="InterPro" id="IPR011010">
    <property type="entry name" value="DNA_brk_join_enz"/>
</dbReference>
<dbReference type="Gene3D" id="1.10.443.10">
    <property type="entry name" value="Intergrase catalytic core"/>
    <property type="match status" value="1"/>
</dbReference>
<proteinExistence type="predicted"/>
<dbReference type="GO" id="GO:0003677">
    <property type="term" value="F:DNA binding"/>
    <property type="evidence" value="ECO:0007669"/>
    <property type="project" value="InterPro"/>
</dbReference>
<comment type="caution">
    <text evidence="2">The sequence shown here is derived from an EMBL/GenBank/DDBJ whole genome shotgun (WGS) entry which is preliminary data.</text>
</comment>
<dbReference type="PANTHER" id="PTHR37535">
    <property type="entry name" value="FLUG DOMAIN PROTEIN"/>
    <property type="match status" value="1"/>
</dbReference>
<dbReference type="PANTHER" id="PTHR37535:SF3">
    <property type="entry name" value="FLUG DOMAIN-CONTAINING PROTEIN"/>
    <property type="match status" value="1"/>
</dbReference>
<evidence type="ECO:0000256" key="1">
    <source>
        <dbReference type="ARBA" id="ARBA00023172"/>
    </source>
</evidence>
<dbReference type="RefSeq" id="XP_044651061.1">
    <property type="nucleotide sequence ID" value="XM_044795126.1"/>
</dbReference>
<dbReference type="InterPro" id="IPR013762">
    <property type="entry name" value="Integrase-like_cat_sf"/>
</dbReference>
<organism evidence="2 3">
    <name type="scientific">Cercospora kikuchii</name>
    <dbReference type="NCBI Taxonomy" id="84275"/>
    <lineage>
        <taxon>Eukaryota</taxon>
        <taxon>Fungi</taxon>
        <taxon>Dikarya</taxon>
        <taxon>Ascomycota</taxon>
        <taxon>Pezizomycotina</taxon>
        <taxon>Dothideomycetes</taxon>
        <taxon>Dothideomycetidae</taxon>
        <taxon>Mycosphaerellales</taxon>
        <taxon>Mycosphaerellaceae</taxon>
        <taxon>Cercospora</taxon>
    </lineage>
</organism>